<dbReference type="PANTHER" id="PTHR33491">
    <property type="entry name" value="OSJNBA0016N04.9 PROTEIN"/>
    <property type="match status" value="1"/>
</dbReference>
<organism evidence="3 4">
    <name type="scientific">Aegilops tauschii subsp. strangulata</name>
    <name type="common">Goatgrass</name>
    <dbReference type="NCBI Taxonomy" id="200361"/>
    <lineage>
        <taxon>Eukaryota</taxon>
        <taxon>Viridiplantae</taxon>
        <taxon>Streptophyta</taxon>
        <taxon>Embryophyta</taxon>
        <taxon>Tracheophyta</taxon>
        <taxon>Spermatophyta</taxon>
        <taxon>Magnoliopsida</taxon>
        <taxon>Liliopsida</taxon>
        <taxon>Poales</taxon>
        <taxon>Poaceae</taxon>
        <taxon>BOP clade</taxon>
        <taxon>Pooideae</taxon>
        <taxon>Triticodae</taxon>
        <taxon>Triticeae</taxon>
        <taxon>Triticinae</taxon>
        <taxon>Aegilops</taxon>
    </lineage>
</organism>
<evidence type="ECO:0008006" key="5">
    <source>
        <dbReference type="Google" id="ProtNLM"/>
    </source>
</evidence>
<reference evidence="4" key="1">
    <citation type="journal article" date="2014" name="Science">
        <title>Ancient hybridizations among the ancestral genomes of bread wheat.</title>
        <authorList>
            <consortium name="International Wheat Genome Sequencing Consortium,"/>
            <person name="Marcussen T."/>
            <person name="Sandve S.R."/>
            <person name="Heier L."/>
            <person name="Spannagl M."/>
            <person name="Pfeifer M."/>
            <person name="Jakobsen K.S."/>
            <person name="Wulff B.B."/>
            <person name="Steuernagel B."/>
            <person name="Mayer K.F."/>
            <person name="Olsen O.A."/>
        </authorList>
    </citation>
    <scope>NUCLEOTIDE SEQUENCE [LARGE SCALE GENOMIC DNA]</scope>
    <source>
        <strain evidence="4">cv. AL8/78</strain>
    </source>
</reference>
<keyword evidence="2" id="KW-0732">Signal</keyword>
<reference evidence="3" key="5">
    <citation type="journal article" date="2021" name="G3 (Bethesda)">
        <title>Aegilops tauschii genome assembly Aet v5.0 features greater sequence contiguity and improved annotation.</title>
        <authorList>
            <person name="Wang L."/>
            <person name="Zhu T."/>
            <person name="Rodriguez J.C."/>
            <person name="Deal K.R."/>
            <person name="Dubcovsky J."/>
            <person name="McGuire P.E."/>
            <person name="Lux T."/>
            <person name="Spannagl M."/>
            <person name="Mayer K.F.X."/>
            <person name="Baldrich P."/>
            <person name="Meyers B.C."/>
            <person name="Huo N."/>
            <person name="Gu Y.Q."/>
            <person name="Zhou H."/>
            <person name="Devos K.M."/>
            <person name="Bennetzen J.L."/>
            <person name="Unver T."/>
            <person name="Budak H."/>
            <person name="Gulick P.J."/>
            <person name="Galiba G."/>
            <person name="Kalapos B."/>
            <person name="Nelson D.R."/>
            <person name="Li P."/>
            <person name="You F.M."/>
            <person name="Luo M.C."/>
            <person name="Dvorak J."/>
        </authorList>
    </citation>
    <scope>NUCLEOTIDE SEQUENCE [LARGE SCALE GENOMIC DNA]</scope>
    <source>
        <strain evidence="3">cv. AL8/78</strain>
    </source>
</reference>
<evidence type="ECO:0000256" key="2">
    <source>
        <dbReference type="SAM" id="SignalP"/>
    </source>
</evidence>
<reference evidence="4" key="2">
    <citation type="journal article" date="2017" name="Nat. Plants">
        <title>The Aegilops tauschii genome reveals multiple impacts of transposons.</title>
        <authorList>
            <person name="Zhao G."/>
            <person name="Zou C."/>
            <person name="Li K."/>
            <person name="Wang K."/>
            <person name="Li T."/>
            <person name="Gao L."/>
            <person name="Zhang X."/>
            <person name="Wang H."/>
            <person name="Yang Z."/>
            <person name="Liu X."/>
            <person name="Jiang W."/>
            <person name="Mao L."/>
            <person name="Kong X."/>
            <person name="Jiao Y."/>
            <person name="Jia J."/>
        </authorList>
    </citation>
    <scope>NUCLEOTIDE SEQUENCE [LARGE SCALE GENOMIC DNA]</scope>
    <source>
        <strain evidence="4">cv. AL8/78</strain>
    </source>
</reference>
<dbReference type="EnsemblPlants" id="AET5Gv21160100.5">
    <property type="protein sequence ID" value="AET5Gv21160100.5"/>
    <property type="gene ID" value="AET5Gv21160100"/>
</dbReference>
<reference evidence="3" key="4">
    <citation type="submission" date="2019-03" db="UniProtKB">
        <authorList>
            <consortium name="EnsemblPlants"/>
        </authorList>
    </citation>
    <scope>IDENTIFICATION</scope>
</reference>
<keyword evidence="4" id="KW-1185">Reference proteome</keyword>
<sequence length="160" mass="16529">MPGASAALLVSIVCISFPAMAAAAGASSDRSMPLPGCPDKCGEVPIPYPFGIGEDCTASSQNSYFNLTSCSFDLHHTITENCAGFGVDPLLFARLQGPTVGRRAGSPPSRRADPNSPAPAAARHEPLLLGQGRRDSRDVAFAPESGSGVPESPRGPSRCF</sequence>
<accession>A0A453MEP4</accession>
<proteinExistence type="predicted"/>
<evidence type="ECO:0000313" key="4">
    <source>
        <dbReference type="Proteomes" id="UP000015105"/>
    </source>
</evidence>
<evidence type="ECO:0000313" key="3">
    <source>
        <dbReference type="EnsemblPlants" id="AET5Gv21160100.5"/>
    </source>
</evidence>
<reference evidence="3" key="3">
    <citation type="journal article" date="2017" name="Nature">
        <title>Genome sequence of the progenitor of the wheat D genome Aegilops tauschii.</title>
        <authorList>
            <person name="Luo M.C."/>
            <person name="Gu Y.Q."/>
            <person name="Puiu D."/>
            <person name="Wang H."/>
            <person name="Twardziok S.O."/>
            <person name="Deal K.R."/>
            <person name="Huo N."/>
            <person name="Zhu T."/>
            <person name="Wang L."/>
            <person name="Wang Y."/>
            <person name="McGuire P.E."/>
            <person name="Liu S."/>
            <person name="Long H."/>
            <person name="Ramasamy R.K."/>
            <person name="Rodriguez J.C."/>
            <person name="Van S.L."/>
            <person name="Yuan L."/>
            <person name="Wang Z."/>
            <person name="Xia Z."/>
            <person name="Xiao L."/>
            <person name="Anderson O.D."/>
            <person name="Ouyang S."/>
            <person name="Liang Y."/>
            <person name="Zimin A.V."/>
            <person name="Pertea G."/>
            <person name="Qi P."/>
            <person name="Bennetzen J.L."/>
            <person name="Dai X."/>
            <person name="Dawson M.W."/>
            <person name="Muller H.G."/>
            <person name="Kugler K."/>
            <person name="Rivarola-Duarte L."/>
            <person name="Spannagl M."/>
            <person name="Mayer K.F.X."/>
            <person name="Lu F.H."/>
            <person name="Bevan M.W."/>
            <person name="Leroy P."/>
            <person name="Li P."/>
            <person name="You F.M."/>
            <person name="Sun Q."/>
            <person name="Liu Z."/>
            <person name="Lyons E."/>
            <person name="Wicker T."/>
            <person name="Salzberg S.L."/>
            <person name="Devos K.M."/>
            <person name="Dvorak J."/>
        </authorList>
    </citation>
    <scope>NUCLEOTIDE SEQUENCE [LARGE SCALE GENOMIC DNA]</scope>
    <source>
        <strain evidence="3">cv. AL8/78</strain>
    </source>
</reference>
<evidence type="ECO:0000256" key="1">
    <source>
        <dbReference type="SAM" id="MobiDB-lite"/>
    </source>
</evidence>
<name>A0A453MEP4_AEGTS</name>
<protein>
    <recommendedName>
        <fullName evidence="5">Wall-associated receptor kinase galacturonan-binding domain-containing protein</fullName>
    </recommendedName>
</protein>
<feature type="region of interest" description="Disordered" evidence="1">
    <location>
        <begin position="98"/>
        <end position="160"/>
    </location>
</feature>
<dbReference type="Gramene" id="AET5Gv21160100.5">
    <property type="protein sequence ID" value="AET5Gv21160100.5"/>
    <property type="gene ID" value="AET5Gv21160100"/>
</dbReference>
<feature type="chain" id="PRO_5042372676" description="Wall-associated receptor kinase galacturonan-binding domain-containing protein" evidence="2">
    <location>
        <begin position="24"/>
        <end position="160"/>
    </location>
</feature>
<dbReference type="AlphaFoldDB" id="A0A453MEP4"/>
<feature type="compositionally biased region" description="Basic and acidic residues" evidence="1">
    <location>
        <begin position="122"/>
        <end position="138"/>
    </location>
</feature>
<dbReference type="EnsemblPlants" id="AET5Gv21160100.2">
    <property type="protein sequence ID" value="AET5Gv21160100.2"/>
    <property type="gene ID" value="AET5Gv21160100"/>
</dbReference>
<dbReference type="Gramene" id="AET5Gv21160100.2">
    <property type="protein sequence ID" value="AET5Gv21160100.2"/>
    <property type="gene ID" value="AET5Gv21160100"/>
</dbReference>
<dbReference type="Proteomes" id="UP000015105">
    <property type="component" value="Chromosome 5D"/>
</dbReference>
<feature type="signal peptide" evidence="2">
    <location>
        <begin position="1"/>
        <end position="23"/>
    </location>
</feature>